<reference evidence="1 2" key="1">
    <citation type="submission" date="2022-05" db="EMBL/GenBank/DDBJ databases">
        <title>Microbulbifer sp. nov., isolated from sponge.</title>
        <authorList>
            <person name="Gao L."/>
        </authorList>
    </citation>
    <scope>NUCLEOTIDE SEQUENCE [LARGE SCALE GENOMIC DNA]</scope>
    <source>
        <strain evidence="1 2">MI-G</strain>
    </source>
</reference>
<dbReference type="Proteomes" id="UP001321520">
    <property type="component" value="Chromosome"/>
</dbReference>
<proteinExistence type="predicted"/>
<dbReference type="Pfam" id="PF06853">
    <property type="entry name" value="DUF1249"/>
    <property type="match status" value="1"/>
</dbReference>
<dbReference type="PANTHER" id="PTHR38774">
    <property type="entry name" value="CYTOPLASMIC PROTEIN-RELATED"/>
    <property type="match status" value="1"/>
</dbReference>
<sequence length="173" mass="19291">MTLLGEAEARQRKQAGLSSKGNGRAVYKVDLSSYHADCDANYLRLVRLLPGLPEKLLWRYQLPGGTLILKLAAHSRYTTEVSLGAEVNLGECRWLEPPNLTVRLYHDARMAEVITANGCGPLGGKGADAIYPNPRMQRADERPQTNRFLAEWLDYCLANASAEFDLVLDGRRF</sequence>
<gene>
    <name evidence="1" type="ORF">M8T91_15475</name>
</gene>
<organism evidence="1 2">
    <name type="scientific">Microbulbifer spongiae</name>
    <dbReference type="NCBI Taxonomy" id="2944933"/>
    <lineage>
        <taxon>Bacteria</taxon>
        <taxon>Pseudomonadati</taxon>
        <taxon>Pseudomonadota</taxon>
        <taxon>Gammaproteobacteria</taxon>
        <taxon>Cellvibrionales</taxon>
        <taxon>Microbulbiferaceae</taxon>
        <taxon>Microbulbifer</taxon>
    </lineage>
</organism>
<accession>A0ABY9E8A7</accession>
<protein>
    <submittedName>
        <fullName evidence="1">DUF1249 domain-containing protein</fullName>
    </submittedName>
</protein>
<name>A0ABY9E8A7_9GAMM</name>
<dbReference type="EMBL" id="CP098023">
    <property type="protein sequence ID" value="WKD49284.1"/>
    <property type="molecule type" value="Genomic_DNA"/>
</dbReference>
<evidence type="ECO:0000313" key="2">
    <source>
        <dbReference type="Proteomes" id="UP001321520"/>
    </source>
</evidence>
<evidence type="ECO:0000313" key="1">
    <source>
        <dbReference type="EMBL" id="WKD49284.1"/>
    </source>
</evidence>
<dbReference type="InterPro" id="IPR009659">
    <property type="entry name" value="DUF1249"/>
</dbReference>
<dbReference type="PANTHER" id="PTHR38774:SF1">
    <property type="entry name" value="CYTOPLASMIC PROTEIN"/>
    <property type="match status" value="1"/>
</dbReference>
<dbReference type="RefSeq" id="WP_301415074.1">
    <property type="nucleotide sequence ID" value="NZ_CP098023.1"/>
</dbReference>
<keyword evidence="2" id="KW-1185">Reference proteome</keyword>